<name>A0AAV0QBJ4_9ROSI</name>
<accession>A0AAV0QBJ4</accession>
<protein>
    <submittedName>
        <fullName evidence="1">Uncharacterized protein</fullName>
    </submittedName>
</protein>
<dbReference type="Proteomes" id="UP001154282">
    <property type="component" value="Unassembled WGS sequence"/>
</dbReference>
<dbReference type="AlphaFoldDB" id="A0AAV0QBJ4"/>
<proteinExistence type="predicted"/>
<comment type="caution">
    <text evidence="1">The sequence shown here is derived from an EMBL/GenBank/DDBJ whole genome shotgun (WGS) entry which is preliminary data.</text>
</comment>
<evidence type="ECO:0000313" key="1">
    <source>
        <dbReference type="EMBL" id="CAI0541689.1"/>
    </source>
</evidence>
<gene>
    <name evidence="1" type="ORF">LITE_LOCUS42198</name>
</gene>
<feature type="non-terminal residue" evidence="1">
    <location>
        <position position="1"/>
    </location>
</feature>
<sequence>VRIELKTNQSNSLLPLNFNFSPSEAVFSNFFFFCLRRETQRELYSAEIKGSSMEDVLFVAGGNTEVFGSGGNWKSEGRGKREGKLEIMMMTTMMGIVSKETDFFIEIYTGKTESAKEADICSILGEGGKVSCWYPGRQAAACEIFLSMHDFYMSLQMCLEVWFWFLRASTLVLHSQLQNDMA</sequence>
<reference evidence="1" key="1">
    <citation type="submission" date="2022-08" db="EMBL/GenBank/DDBJ databases">
        <authorList>
            <person name="Gutierrez-Valencia J."/>
        </authorList>
    </citation>
    <scope>NUCLEOTIDE SEQUENCE</scope>
</reference>
<dbReference type="EMBL" id="CAMGYJ010000009">
    <property type="protein sequence ID" value="CAI0541689.1"/>
    <property type="molecule type" value="Genomic_DNA"/>
</dbReference>
<keyword evidence="2" id="KW-1185">Reference proteome</keyword>
<evidence type="ECO:0000313" key="2">
    <source>
        <dbReference type="Proteomes" id="UP001154282"/>
    </source>
</evidence>
<organism evidence="1 2">
    <name type="scientific">Linum tenue</name>
    <dbReference type="NCBI Taxonomy" id="586396"/>
    <lineage>
        <taxon>Eukaryota</taxon>
        <taxon>Viridiplantae</taxon>
        <taxon>Streptophyta</taxon>
        <taxon>Embryophyta</taxon>
        <taxon>Tracheophyta</taxon>
        <taxon>Spermatophyta</taxon>
        <taxon>Magnoliopsida</taxon>
        <taxon>eudicotyledons</taxon>
        <taxon>Gunneridae</taxon>
        <taxon>Pentapetalae</taxon>
        <taxon>rosids</taxon>
        <taxon>fabids</taxon>
        <taxon>Malpighiales</taxon>
        <taxon>Linaceae</taxon>
        <taxon>Linum</taxon>
    </lineage>
</organism>